<keyword evidence="1" id="KW-0732">Signal</keyword>
<organism evidence="2 3">
    <name type="scientific">Myxococcus landrumensis</name>
    <dbReference type="NCBI Taxonomy" id="2813577"/>
    <lineage>
        <taxon>Bacteria</taxon>
        <taxon>Pseudomonadati</taxon>
        <taxon>Myxococcota</taxon>
        <taxon>Myxococcia</taxon>
        <taxon>Myxococcales</taxon>
        <taxon>Cystobacterineae</taxon>
        <taxon>Myxococcaceae</taxon>
        <taxon>Myxococcus</taxon>
    </lineage>
</organism>
<dbReference type="PROSITE" id="PS51257">
    <property type="entry name" value="PROKAR_LIPOPROTEIN"/>
    <property type="match status" value="1"/>
</dbReference>
<protein>
    <recommendedName>
        <fullName evidence="4">DUF4440 domain-containing protein</fullName>
    </recommendedName>
</protein>
<name>A0ABX7NFT6_9BACT</name>
<feature type="chain" id="PRO_5047034584" description="DUF4440 domain-containing protein" evidence="1">
    <location>
        <begin position="20"/>
        <end position="178"/>
    </location>
</feature>
<feature type="signal peptide" evidence="1">
    <location>
        <begin position="1"/>
        <end position="19"/>
    </location>
</feature>
<reference evidence="2 3" key="1">
    <citation type="submission" date="2021-02" db="EMBL/GenBank/DDBJ databases">
        <title>De Novo genome assembly of isolated myxobacteria.</title>
        <authorList>
            <person name="Stevens D.C."/>
        </authorList>
    </citation>
    <scope>NUCLEOTIDE SEQUENCE [LARGE SCALE GENOMIC DNA]</scope>
    <source>
        <strain evidence="2 3">SCHIC003</strain>
    </source>
</reference>
<dbReference type="EMBL" id="CP071091">
    <property type="protein sequence ID" value="QSQ17702.1"/>
    <property type="molecule type" value="Genomic_DNA"/>
</dbReference>
<evidence type="ECO:0008006" key="4">
    <source>
        <dbReference type="Google" id="ProtNLM"/>
    </source>
</evidence>
<proteinExistence type="predicted"/>
<gene>
    <name evidence="2" type="ORF">JY572_17425</name>
</gene>
<dbReference type="Gene3D" id="3.10.450.50">
    <property type="match status" value="1"/>
</dbReference>
<dbReference type="RefSeq" id="WP_206719321.1">
    <property type="nucleotide sequence ID" value="NZ_CP071091.1"/>
</dbReference>
<evidence type="ECO:0000313" key="2">
    <source>
        <dbReference type="EMBL" id="QSQ17702.1"/>
    </source>
</evidence>
<evidence type="ECO:0000313" key="3">
    <source>
        <dbReference type="Proteomes" id="UP000663090"/>
    </source>
</evidence>
<sequence length="178" mass="19755">MRTHLGCLLLLLAAGCTHAPPRSDAAASSDAVAARPEDVTTIDGVMRAFYEVVNIAPDEPRQWARDRTLYSPWIHFVAIGKTLEVYDHARFAASTEPLIAGGFREWEIHRTVKRYGNIAHVASTYEARTGLGEGTPGRGVNYLQLYFDGTRWWVTSVVWQSEDEANPIPPELLPASHP</sequence>
<keyword evidence="3" id="KW-1185">Reference proteome</keyword>
<evidence type="ECO:0000256" key="1">
    <source>
        <dbReference type="SAM" id="SignalP"/>
    </source>
</evidence>
<dbReference type="Proteomes" id="UP000663090">
    <property type="component" value="Chromosome"/>
</dbReference>
<accession>A0ABX7NFT6</accession>